<organism evidence="1 2">
    <name type="scientific">Nibea albiflora</name>
    <name type="common">Yellow drum</name>
    <name type="synonym">Corvina albiflora</name>
    <dbReference type="NCBI Taxonomy" id="240163"/>
    <lineage>
        <taxon>Eukaryota</taxon>
        <taxon>Metazoa</taxon>
        <taxon>Chordata</taxon>
        <taxon>Craniata</taxon>
        <taxon>Vertebrata</taxon>
        <taxon>Euteleostomi</taxon>
        <taxon>Actinopterygii</taxon>
        <taxon>Neopterygii</taxon>
        <taxon>Teleostei</taxon>
        <taxon>Neoteleostei</taxon>
        <taxon>Acanthomorphata</taxon>
        <taxon>Eupercaria</taxon>
        <taxon>Sciaenidae</taxon>
        <taxon>Nibea</taxon>
    </lineage>
</organism>
<gene>
    <name evidence="1" type="ORF">GBF38_015898</name>
</gene>
<keyword evidence="2" id="KW-1185">Reference proteome</keyword>
<dbReference type="Proteomes" id="UP000805704">
    <property type="component" value="Chromosome 10"/>
</dbReference>
<sequence length="570" mass="64524">MQTRFRAGLNSALPSNQRLADASRPLERTGPPCIHKVFLKEEISVAGCRRYIYGEESSKQNRTIVVLGAAGAGKSTLIDGMMNYILGVEWDDSFRFKLVEAHSQTSEVTVYKLNHQDGFKIDHSLTIVDTPGFGGRERDEEIAEQLRNVFCARHGLREIDAVCFVAQAALARLTPTQKYVFDSVLSIFGKDVAENIRVLVTFADGRRPPVLEAINAAGVPCPKSKDGLPVHFKFNNSALFADNRSSAAGSKSEDDDDDEGFDQMFWNMGTKSMERFFTALNLMETKSLTMTESLVEREHLDNLAKNLEKQVELGIAKLREIKQTKEELKEHEAEISNKEKFEFETSVKKSVQEDVSGSGNYLNVCRRCHVTCHGPCRIPIDGQKIQCWMIGPTGRCTQCPGKCYFDQHFSQRYRCDSKEVKKVHAVNEEERVRKRLQALIEERAAEYKHVQAEVDTLIASYAKCLYRPKETPLMPHRSTLQHIDMLTEGEKAEAKLGWKRRVCSLTATRDKAEYMTKEEGEVIGFQCCSQDQRKSKASDDSSHETDTKRPRLEQDQHTPATTKTAPRRTH</sequence>
<dbReference type="EMBL" id="CM024798">
    <property type="protein sequence ID" value="KAG8013765.1"/>
    <property type="molecule type" value="Genomic_DNA"/>
</dbReference>
<evidence type="ECO:0000313" key="1">
    <source>
        <dbReference type="EMBL" id="KAG8013765.1"/>
    </source>
</evidence>
<comment type="caution">
    <text evidence="1">The sequence shown here is derived from an EMBL/GenBank/DDBJ whole genome shotgun (WGS) entry which is preliminary data.</text>
</comment>
<evidence type="ECO:0000313" key="2">
    <source>
        <dbReference type="Proteomes" id="UP000805704"/>
    </source>
</evidence>
<proteinExistence type="predicted"/>
<accession>A0ACB7FHL3</accession>
<protein>
    <submittedName>
        <fullName evidence="1">Uncharacterized protein</fullName>
    </submittedName>
</protein>
<reference evidence="1" key="1">
    <citation type="submission" date="2020-04" db="EMBL/GenBank/DDBJ databases">
        <title>A chromosome-scale assembly and high-density genetic map of the yellow drum (Nibea albiflora) genome.</title>
        <authorList>
            <person name="Xu D."/>
            <person name="Zhang W."/>
            <person name="Chen R."/>
            <person name="Tan P."/>
            <person name="Wang L."/>
            <person name="Song H."/>
            <person name="Tian L."/>
            <person name="Zhu Q."/>
            <person name="Wang B."/>
        </authorList>
    </citation>
    <scope>NUCLEOTIDE SEQUENCE</scope>
    <source>
        <strain evidence="1">ZJHYS-2018</strain>
    </source>
</reference>
<name>A0ACB7FHL3_NIBAL</name>